<evidence type="ECO:0000256" key="1">
    <source>
        <dbReference type="ARBA" id="ARBA00009820"/>
    </source>
</evidence>
<dbReference type="InterPro" id="IPR011659">
    <property type="entry name" value="WD40"/>
</dbReference>
<dbReference type="PANTHER" id="PTHR36842:SF1">
    <property type="entry name" value="PROTEIN TOLB"/>
    <property type="match status" value="1"/>
</dbReference>
<dbReference type="AlphaFoldDB" id="A0A2Z4LV34"/>
<dbReference type="SUPFAM" id="SSF82171">
    <property type="entry name" value="DPP6 N-terminal domain-like"/>
    <property type="match status" value="1"/>
</dbReference>
<dbReference type="RefSeq" id="WP_164674844.1">
    <property type="nucleotide sequence ID" value="NZ_CP030104.1"/>
</dbReference>
<dbReference type="Proteomes" id="UP000248536">
    <property type="component" value="Chromosome"/>
</dbReference>
<dbReference type="Pfam" id="PF07676">
    <property type="entry name" value="PD40"/>
    <property type="match status" value="1"/>
</dbReference>
<dbReference type="Gene3D" id="2.120.10.30">
    <property type="entry name" value="TolB, C-terminal domain"/>
    <property type="match status" value="2"/>
</dbReference>
<protein>
    <submittedName>
        <fullName evidence="2">Protein TolB</fullName>
    </submittedName>
</protein>
<comment type="similarity">
    <text evidence="1">Belongs to the TolB family.</text>
</comment>
<dbReference type="Pfam" id="PF26549">
    <property type="entry name" value="Tricorn_N"/>
    <property type="match status" value="1"/>
</dbReference>
<reference evidence="2 3" key="1">
    <citation type="submission" date="2018-06" db="EMBL/GenBank/DDBJ databases">
        <title>Spongiibacterium sp. HME9304 Genome sequencing and assembly.</title>
        <authorList>
            <person name="Kang H."/>
            <person name="Kim H."/>
            <person name="Joh K."/>
        </authorList>
    </citation>
    <scope>NUCLEOTIDE SEQUENCE [LARGE SCALE GENOMIC DNA]</scope>
    <source>
        <strain evidence="2 3">HME9304</strain>
    </source>
</reference>
<accession>A0A2Z4LV34</accession>
<evidence type="ECO:0000313" key="2">
    <source>
        <dbReference type="EMBL" id="AWX45751.1"/>
    </source>
</evidence>
<proteinExistence type="inferred from homology"/>
<dbReference type="EMBL" id="CP030104">
    <property type="protein sequence ID" value="AWX45751.1"/>
    <property type="molecule type" value="Genomic_DNA"/>
</dbReference>
<organism evidence="2 3">
    <name type="scientific">Flagellimonas maritima</name>
    <dbReference type="NCBI Taxonomy" id="1383885"/>
    <lineage>
        <taxon>Bacteria</taxon>
        <taxon>Pseudomonadati</taxon>
        <taxon>Bacteroidota</taxon>
        <taxon>Flavobacteriia</taxon>
        <taxon>Flavobacteriales</taxon>
        <taxon>Flavobacteriaceae</taxon>
        <taxon>Flagellimonas</taxon>
    </lineage>
</organism>
<dbReference type="InterPro" id="IPR011042">
    <property type="entry name" value="6-blade_b-propeller_TolB-like"/>
</dbReference>
<sequence>MKKTIILLQLILLSGFTKSFGQLGKDLNQPKKITNIKNAYPFPTRDGKNLVFHSNRLGNNDIYIKNLETGKLKQLTKNEANDRTPSISPDGKHIAFVSTRDGNYDVFIMDLDGSNQTNLTQDSLSKDIHPYWSPDGKQIIYNSTMKGQNYNIYTMKINGTDRVKIRKNNGEATHAQYSPDGSKIAFRRFFGEGENSNSEIVIMDIGSGKEQRIAKSLGFDNHPTWSKNGHKVFFTSNRDGENKYDVSIYEYSLLDKKIRRLTFHPSSQEDMTPIYNPHGNSIFYSRWLRKDSIDIFELSLFSQ</sequence>
<dbReference type="PANTHER" id="PTHR36842">
    <property type="entry name" value="PROTEIN TOLB HOMOLOG"/>
    <property type="match status" value="1"/>
</dbReference>
<keyword evidence="3" id="KW-1185">Reference proteome</keyword>
<dbReference type="KEGG" id="spon:HME9304_02780"/>
<evidence type="ECO:0000313" key="3">
    <source>
        <dbReference type="Proteomes" id="UP000248536"/>
    </source>
</evidence>
<gene>
    <name evidence="2" type="ORF">HME9304_02780</name>
</gene>
<name>A0A2Z4LV34_9FLAO</name>